<dbReference type="EMBL" id="AHMI02000278">
    <property type="protein sequence ID" value="EMY12778.1"/>
    <property type="molecule type" value="Genomic_DNA"/>
</dbReference>
<evidence type="ECO:0000313" key="2">
    <source>
        <dbReference type="Proteomes" id="UP000012249"/>
    </source>
</evidence>
<evidence type="ECO:0000313" key="1">
    <source>
        <dbReference type="EMBL" id="EMY12778.1"/>
    </source>
</evidence>
<comment type="caution">
    <text evidence="1">The sequence shown here is derived from an EMBL/GenBank/DDBJ whole genome shotgun (WGS) entry which is preliminary data.</text>
</comment>
<protein>
    <submittedName>
        <fullName evidence="1">Uncharacterized protein</fullName>
    </submittedName>
</protein>
<dbReference type="AlphaFoldDB" id="N1TWW0"/>
<reference evidence="1 2" key="1">
    <citation type="submission" date="2013-02" db="EMBL/GenBank/DDBJ databases">
        <authorList>
            <person name="Harkins D.M."/>
            <person name="Durkin A.S."/>
            <person name="Brinkac L.M."/>
            <person name="Haft D.H."/>
            <person name="Selengut J.D."/>
            <person name="Sanka R."/>
            <person name="DePew J."/>
            <person name="Purushe J."/>
            <person name="Haake D.A."/>
            <person name="Matsunaga J."/>
            <person name="Vinetz J.M."/>
            <person name="Sutton G.G."/>
            <person name="Nierman W.C."/>
            <person name="Fouts D.E."/>
        </authorList>
    </citation>
    <scope>NUCLEOTIDE SEQUENCE [LARGE SCALE GENOMIC DNA]</scope>
    <source>
        <strain evidence="1 2">Ecochallenge</strain>
    </source>
</reference>
<gene>
    <name evidence="1" type="ORF">LEP1GSC043_1149</name>
</gene>
<feature type="non-terminal residue" evidence="1">
    <location>
        <position position="1"/>
    </location>
</feature>
<proteinExistence type="predicted"/>
<name>N1TWW0_9LEPT</name>
<sequence>LDNIFAEDFCTEGKDYLENSKKLKMFRVFLEYHWDFCKSDGRDIRPAIFKKKF</sequence>
<organism evidence="1 2">
    <name type="scientific">Leptospira weilii str. Ecochallenge</name>
    <dbReference type="NCBI Taxonomy" id="1049986"/>
    <lineage>
        <taxon>Bacteria</taxon>
        <taxon>Pseudomonadati</taxon>
        <taxon>Spirochaetota</taxon>
        <taxon>Spirochaetia</taxon>
        <taxon>Leptospirales</taxon>
        <taxon>Leptospiraceae</taxon>
        <taxon>Leptospira</taxon>
    </lineage>
</organism>
<accession>N1TWW0</accession>
<dbReference type="Proteomes" id="UP000012249">
    <property type="component" value="Unassembled WGS sequence"/>
</dbReference>